<dbReference type="EMBL" id="CAJNDS010001469">
    <property type="protein sequence ID" value="CAE7261405.1"/>
    <property type="molecule type" value="Genomic_DNA"/>
</dbReference>
<dbReference type="Proteomes" id="UP000604046">
    <property type="component" value="Unassembled WGS sequence"/>
</dbReference>
<feature type="region of interest" description="Disordered" evidence="1">
    <location>
        <begin position="62"/>
        <end position="82"/>
    </location>
</feature>
<sequence length="395" mass="43508">MGQLVFFAATFSAGFACGLSATTFNASFVPSLSTIKLPDVCPPCALAGACPPCVQQVPAPCPAPQAPAKPGNPGAQLEKPSNGRLGNNIGQLLHGLAFALRMHADRVNLVATGGQLPQIFDLKNLTMALPDAGEARGRIPKECQEAAQGSRMKKEPNTYAGGFWTTRCANVPAKEYHELALEYIWPLLKPEVKACLENPAEESGAENKLTIHLRGNDLWNMGEFEMMPKKPINMDAGAHHWLWANPPCTMYEKIIREEGFAEVLVVTSPDRRHACVSWFEGFQQRTGLSVKVTLQTNSLADDFCTLTRARNLVLSFSTLSNAAAIMSKRVKRVYLRQFALNSMMNCNIWPGVSLVQYSMPITEQHHEPYNNTYAGVTEWFQTYNMSLITRTPSCK</sequence>
<accession>A0A812MBW0</accession>
<dbReference type="AlphaFoldDB" id="A0A812MBW0"/>
<reference evidence="3" key="1">
    <citation type="submission" date="2021-02" db="EMBL/GenBank/DDBJ databases">
        <authorList>
            <person name="Dougan E. K."/>
            <person name="Rhodes N."/>
            <person name="Thang M."/>
            <person name="Chan C."/>
        </authorList>
    </citation>
    <scope>NUCLEOTIDE SEQUENCE</scope>
</reference>
<gene>
    <name evidence="3" type="ORF">SNAT2548_LOCUS13687</name>
</gene>
<evidence type="ECO:0000313" key="3">
    <source>
        <dbReference type="EMBL" id="CAE7261405.1"/>
    </source>
</evidence>
<proteinExistence type="predicted"/>
<feature type="chain" id="PRO_5032857709" description="Fucosyltransferase" evidence="2">
    <location>
        <begin position="17"/>
        <end position="395"/>
    </location>
</feature>
<dbReference type="OrthoDB" id="442117at2759"/>
<name>A0A812MBW0_9DINO</name>
<evidence type="ECO:0008006" key="5">
    <source>
        <dbReference type="Google" id="ProtNLM"/>
    </source>
</evidence>
<keyword evidence="4" id="KW-1185">Reference proteome</keyword>
<protein>
    <recommendedName>
        <fullName evidence="5">Fucosyltransferase</fullName>
    </recommendedName>
</protein>
<organism evidence="3 4">
    <name type="scientific">Symbiodinium natans</name>
    <dbReference type="NCBI Taxonomy" id="878477"/>
    <lineage>
        <taxon>Eukaryota</taxon>
        <taxon>Sar</taxon>
        <taxon>Alveolata</taxon>
        <taxon>Dinophyceae</taxon>
        <taxon>Suessiales</taxon>
        <taxon>Symbiodiniaceae</taxon>
        <taxon>Symbiodinium</taxon>
    </lineage>
</organism>
<evidence type="ECO:0000256" key="1">
    <source>
        <dbReference type="SAM" id="MobiDB-lite"/>
    </source>
</evidence>
<evidence type="ECO:0000313" key="4">
    <source>
        <dbReference type="Proteomes" id="UP000604046"/>
    </source>
</evidence>
<comment type="caution">
    <text evidence="3">The sequence shown here is derived from an EMBL/GenBank/DDBJ whole genome shotgun (WGS) entry which is preliminary data.</text>
</comment>
<feature type="signal peptide" evidence="2">
    <location>
        <begin position="1"/>
        <end position="16"/>
    </location>
</feature>
<keyword evidence="2" id="KW-0732">Signal</keyword>
<evidence type="ECO:0000256" key="2">
    <source>
        <dbReference type="SAM" id="SignalP"/>
    </source>
</evidence>